<keyword evidence="2" id="KW-0813">Transport</keyword>
<dbReference type="Proteomes" id="UP000062317">
    <property type="component" value="Unassembled WGS sequence"/>
</dbReference>
<dbReference type="GO" id="GO:0005886">
    <property type="term" value="C:plasma membrane"/>
    <property type="evidence" value="ECO:0007669"/>
    <property type="project" value="TreeGrafter"/>
</dbReference>
<accession>A0A105VS05</accession>
<dbReference type="PANTHER" id="PTHR30354:SF26">
    <property type="entry name" value="TRANSPORTER, PUTATIVE-RELATED"/>
    <property type="match status" value="1"/>
</dbReference>
<evidence type="ECO:0000313" key="9">
    <source>
        <dbReference type="Proteomes" id="UP000062317"/>
    </source>
</evidence>
<dbReference type="Pfam" id="PF03600">
    <property type="entry name" value="CitMHS"/>
    <property type="match status" value="1"/>
</dbReference>
<evidence type="ECO:0000256" key="1">
    <source>
        <dbReference type="ARBA" id="ARBA00004141"/>
    </source>
</evidence>
<gene>
    <name evidence="8" type="ORF">WT27_28835</name>
</gene>
<evidence type="ECO:0000256" key="5">
    <source>
        <dbReference type="ARBA" id="ARBA00023136"/>
    </source>
</evidence>
<proteinExistence type="predicted"/>
<dbReference type="InterPro" id="IPR014738">
    <property type="entry name" value="Citrate_transporter"/>
</dbReference>
<feature type="transmembrane region" description="Helical" evidence="6">
    <location>
        <begin position="178"/>
        <end position="196"/>
    </location>
</feature>
<dbReference type="InterPro" id="IPR004680">
    <property type="entry name" value="Cit_transptr-like_dom"/>
</dbReference>
<feature type="transmembrane region" description="Helical" evidence="6">
    <location>
        <begin position="86"/>
        <end position="108"/>
    </location>
</feature>
<dbReference type="RefSeq" id="WP_060104159.1">
    <property type="nucleotide sequence ID" value="NZ_LPEQ01000040.1"/>
</dbReference>
<sequence>MFTVIGILIILLVVAFLLTGKGAPIIGLTLVPLIGALLAGFGADEIGRFYSEGLVKVMPVATMFIFAIMFFGVMQDVGLFKPLIRTMLVLTHGNVITVAIGTAVLGMVAHLDGAGATTFLLTIPALLPLYRKLRMSPYLMLMLLATGAGIFNMTPWAGPMGRASAVTGIDVGALWRPLIPVQMIGVGLLLLFAAYLGQRETRRIAAGTLGDAADGARTSTHHSISQEDESLLKPRLIWVNCLIFVGVLASLFTSILPAAYIFMIGLSLALAINFPSLAAQADRIKAHAPNALMMSTVILAAGTFLGIMDGSGMLKAMAKDLVNILPEPIVPHLHLILGIFGLPMELILSTDAYYFGLLPIVQEVTSAYGVAPTAVVYALIIGNIIGTFISPFSPALWLALGLANLEIGRHIRYSILRMWGFSLVLLVITILFGRIPFVM</sequence>
<keyword evidence="9" id="KW-1185">Reference proteome</keyword>
<protein>
    <submittedName>
        <fullName evidence="8">Citrate transporter</fullName>
    </submittedName>
</protein>
<feature type="transmembrane region" description="Helical" evidence="6">
    <location>
        <begin position="291"/>
        <end position="308"/>
    </location>
</feature>
<dbReference type="GO" id="GO:0015137">
    <property type="term" value="F:citrate transmembrane transporter activity"/>
    <property type="evidence" value="ECO:0007669"/>
    <property type="project" value="InterPro"/>
</dbReference>
<feature type="transmembrane region" description="Helical" evidence="6">
    <location>
        <begin position="415"/>
        <end position="437"/>
    </location>
</feature>
<keyword evidence="5 6" id="KW-0472">Membrane</keyword>
<name>A0A105VS05_9BURK</name>
<comment type="subcellular location">
    <subcellularLocation>
        <location evidence="1">Membrane</location>
        <topology evidence="1">Multi-pass membrane protein</topology>
    </subcellularLocation>
</comment>
<dbReference type="AlphaFoldDB" id="A0A105VS05"/>
<feature type="transmembrane region" description="Helical" evidence="6">
    <location>
        <begin position="328"/>
        <end position="348"/>
    </location>
</feature>
<feature type="transmembrane region" description="Helical" evidence="6">
    <location>
        <begin position="236"/>
        <end position="253"/>
    </location>
</feature>
<evidence type="ECO:0000256" key="3">
    <source>
        <dbReference type="ARBA" id="ARBA00022692"/>
    </source>
</evidence>
<dbReference type="InterPro" id="IPR003474">
    <property type="entry name" value="Glcn_transporter"/>
</dbReference>
<dbReference type="PANTHER" id="PTHR30354">
    <property type="entry name" value="GNT FAMILY GLUCONATE TRANSPORTER"/>
    <property type="match status" value="1"/>
</dbReference>
<evidence type="ECO:0000256" key="6">
    <source>
        <dbReference type="SAM" id="Phobius"/>
    </source>
</evidence>
<feature type="transmembrane region" description="Helical" evidence="6">
    <location>
        <begin position="138"/>
        <end position="158"/>
    </location>
</feature>
<feature type="transmembrane region" description="Helical" evidence="6">
    <location>
        <begin position="114"/>
        <end position="131"/>
    </location>
</feature>
<feature type="transmembrane region" description="Helical" evidence="6">
    <location>
        <begin position="57"/>
        <end position="74"/>
    </location>
</feature>
<evidence type="ECO:0000259" key="7">
    <source>
        <dbReference type="Pfam" id="PF03600"/>
    </source>
</evidence>
<dbReference type="EMBL" id="LPEQ01000040">
    <property type="protein sequence ID" value="KVV52629.1"/>
    <property type="molecule type" value="Genomic_DNA"/>
</dbReference>
<evidence type="ECO:0000313" key="8">
    <source>
        <dbReference type="EMBL" id="KVV52629.1"/>
    </source>
</evidence>
<comment type="caution">
    <text evidence="8">The sequence shown here is derived from an EMBL/GenBank/DDBJ whole genome shotgun (WGS) entry which is preliminary data.</text>
</comment>
<feature type="transmembrane region" description="Helical" evidence="6">
    <location>
        <begin position="259"/>
        <end position="279"/>
    </location>
</feature>
<keyword evidence="3 6" id="KW-0812">Transmembrane</keyword>
<organism evidence="8 9">
    <name type="scientific">Burkholderia territorii</name>
    <dbReference type="NCBI Taxonomy" id="1503055"/>
    <lineage>
        <taxon>Bacteria</taxon>
        <taxon>Pseudomonadati</taxon>
        <taxon>Pseudomonadota</taxon>
        <taxon>Betaproteobacteria</taxon>
        <taxon>Burkholderiales</taxon>
        <taxon>Burkholderiaceae</taxon>
        <taxon>Burkholderia</taxon>
        <taxon>Burkholderia cepacia complex</taxon>
    </lineage>
</organism>
<evidence type="ECO:0000256" key="4">
    <source>
        <dbReference type="ARBA" id="ARBA00022989"/>
    </source>
</evidence>
<dbReference type="NCBIfam" id="TIGR00784">
    <property type="entry name" value="citMHS"/>
    <property type="match status" value="1"/>
</dbReference>
<evidence type="ECO:0000256" key="2">
    <source>
        <dbReference type="ARBA" id="ARBA00022448"/>
    </source>
</evidence>
<keyword evidence="4 6" id="KW-1133">Transmembrane helix</keyword>
<feature type="transmembrane region" description="Helical" evidence="6">
    <location>
        <begin position="377"/>
        <end position="403"/>
    </location>
</feature>
<feature type="domain" description="Citrate transporter-like" evidence="7">
    <location>
        <begin position="17"/>
        <end position="382"/>
    </location>
</feature>
<reference evidence="8 9" key="1">
    <citation type="submission" date="2015-11" db="EMBL/GenBank/DDBJ databases">
        <title>Expanding the genomic diversity of Burkholderia species for the development of highly accurate diagnostics.</title>
        <authorList>
            <person name="Sahl J."/>
            <person name="Keim P."/>
            <person name="Wagner D."/>
        </authorList>
    </citation>
    <scope>NUCLEOTIDE SEQUENCE [LARGE SCALE GENOMIC DNA]</scope>
    <source>
        <strain evidence="8 9">MSMB1301WGS</strain>
    </source>
</reference>
<dbReference type="GO" id="GO:0015128">
    <property type="term" value="F:gluconate transmembrane transporter activity"/>
    <property type="evidence" value="ECO:0007669"/>
    <property type="project" value="InterPro"/>
</dbReference>